<gene>
    <name evidence="1" type="ordered locus">BCQ_2072</name>
</gene>
<dbReference type="HOGENOM" id="CLU_3363131_0_0_9"/>
<name>B9IYN1_BACCQ</name>
<dbReference type="AlphaFoldDB" id="B9IYN1"/>
<reference evidence="1 2" key="1">
    <citation type="journal article" date="2009" name="J. Bacteriol.">
        <title>Complete genome sequence of the extremophilic Bacillus cereus strain Q1 with industrial applications.</title>
        <authorList>
            <person name="Xiong Z."/>
            <person name="Jiang Y."/>
            <person name="Qi D."/>
            <person name="Lu H."/>
            <person name="Yang F."/>
            <person name="Yang J."/>
            <person name="Chen L."/>
            <person name="Sun L."/>
            <person name="Xu X."/>
            <person name="Xue Y."/>
            <person name="Zhu Y."/>
            <person name="Jin Q."/>
        </authorList>
    </citation>
    <scope>NUCLEOTIDE SEQUENCE [LARGE SCALE GENOMIC DNA]</scope>
    <source>
        <strain evidence="1 2">Q1</strain>
    </source>
</reference>
<proteinExistence type="predicted"/>
<dbReference type="Proteomes" id="UP000000441">
    <property type="component" value="Chromosome"/>
</dbReference>
<sequence length="35" mass="3885">MYAIIATFDRVFTNKITELQNELTNIIGTNQLAGA</sequence>
<accession>B9IYN1</accession>
<organism evidence="1 2">
    <name type="scientific">Bacillus cereus (strain Q1)</name>
    <dbReference type="NCBI Taxonomy" id="361100"/>
    <lineage>
        <taxon>Bacteria</taxon>
        <taxon>Bacillati</taxon>
        <taxon>Bacillota</taxon>
        <taxon>Bacilli</taxon>
        <taxon>Bacillales</taxon>
        <taxon>Bacillaceae</taxon>
        <taxon>Bacillus</taxon>
        <taxon>Bacillus cereus group</taxon>
    </lineage>
</organism>
<protein>
    <submittedName>
        <fullName evidence="1">Group-specific protein</fullName>
    </submittedName>
</protein>
<evidence type="ECO:0000313" key="1">
    <source>
        <dbReference type="EMBL" id="ACM12500.1"/>
    </source>
</evidence>
<dbReference type="EMBL" id="CP000227">
    <property type="protein sequence ID" value="ACM12500.1"/>
    <property type="molecule type" value="Genomic_DNA"/>
</dbReference>
<dbReference type="KEGG" id="bcq:BCQ_2072"/>
<evidence type="ECO:0000313" key="2">
    <source>
        <dbReference type="Proteomes" id="UP000000441"/>
    </source>
</evidence>